<evidence type="ECO:0000313" key="3">
    <source>
        <dbReference type="Proteomes" id="UP001143463"/>
    </source>
</evidence>
<feature type="region of interest" description="Disordered" evidence="1">
    <location>
        <begin position="319"/>
        <end position="344"/>
    </location>
</feature>
<sequence length="344" mass="38684">MLMDAADVPVLLVVFNRPDMVRRLIDALREVKPRRIFVAADGPRLRVPDDVQRCAEARAAISDIDWRCEVELQFQEANLGCKKGPETAITWFLAQVPQGIILEDDCIPAAEFFPFCAELLERYERDDQVMMIGGHNPIVDRLDPGPSYVFSRSSPTWGWATWRRAWRHYDPDLQAWTSPAVRQKLRAEMPAVEFRMARRRFDLVRAGRIDAWDFAWTLAMLSRNGLSVIPAGNMIDNVGFGPAATHTRNPRAPDAGVPLDPVRFPLDHPEARVPSAKFDSALLAHRFPLQRRILTLLPVGLAARIRAIGYRFVRGSDRGGHARCPAPDPDDGHVAPCDRSATRG</sequence>
<keyword evidence="3" id="KW-1185">Reference proteome</keyword>
<evidence type="ECO:0000256" key="1">
    <source>
        <dbReference type="SAM" id="MobiDB-lite"/>
    </source>
</evidence>
<dbReference type="InterPro" id="IPR029044">
    <property type="entry name" value="Nucleotide-diphossugar_trans"/>
</dbReference>
<comment type="caution">
    <text evidence="2">The sequence shown here is derived from an EMBL/GenBank/DDBJ whole genome shotgun (WGS) entry which is preliminary data.</text>
</comment>
<dbReference type="Proteomes" id="UP001143463">
    <property type="component" value="Unassembled WGS sequence"/>
</dbReference>
<proteinExistence type="predicted"/>
<gene>
    <name evidence="2" type="ORF">GCM10017577_31960</name>
</gene>
<accession>A0A9W6NW65</accession>
<dbReference type="SUPFAM" id="SSF53448">
    <property type="entry name" value="Nucleotide-diphospho-sugar transferases"/>
    <property type="match status" value="1"/>
</dbReference>
<name>A0A9W6NW65_9PSEU</name>
<protein>
    <submittedName>
        <fullName evidence="2">Hemolytic protein HlpA</fullName>
    </submittedName>
</protein>
<organism evidence="2 3">
    <name type="scientific">Pseudonocardia halophobica</name>
    <dbReference type="NCBI Taxonomy" id="29401"/>
    <lineage>
        <taxon>Bacteria</taxon>
        <taxon>Bacillati</taxon>
        <taxon>Actinomycetota</taxon>
        <taxon>Actinomycetes</taxon>
        <taxon>Pseudonocardiales</taxon>
        <taxon>Pseudonocardiaceae</taxon>
        <taxon>Pseudonocardia</taxon>
    </lineage>
</organism>
<dbReference type="EMBL" id="BSFQ01000012">
    <property type="protein sequence ID" value="GLL12055.1"/>
    <property type="molecule type" value="Genomic_DNA"/>
</dbReference>
<evidence type="ECO:0000313" key="2">
    <source>
        <dbReference type="EMBL" id="GLL12055.1"/>
    </source>
</evidence>
<reference evidence="2" key="1">
    <citation type="journal article" date="2014" name="Int. J. Syst. Evol. Microbiol.">
        <title>Complete genome sequence of Corynebacterium casei LMG S-19264T (=DSM 44701T), isolated from a smear-ripened cheese.</title>
        <authorList>
            <consortium name="US DOE Joint Genome Institute (JGI-PGF)"/>
            <person name="Walter F."/>
            <person name="Albersmeier A."/>
            <person name="Kalinowski J."/>
            <person name="Ruckert C."/>
        </authorList>
    </citation>
    <scope>NUCLEOTIDE SEQUENCE</scope>
    <source>
        <strain evidence="2">VKM Ac-1069</strain>
    </source>
</reference>
<reference evidence="2" key="2">
    <citation type="submission" date="2023-01" db="EMBL/GenBank/DDBJ databases">
        <authorList>
            <person name="Sun Q."/>
            <person name="Evtushenko L."/>
        </authorList>
    </citation>
    <scope>NUCLEOTIDE SEQUENCE</scope>
    <source>
        <strain evidence="2">VKM Ac-1069</strain>
    </source>
</reference>
<dbReference type="Gene3D" id="3.90.550.10">
    <property type="entry name" value="Spore Coat Polysaccharide Biosynthesis Protein SpsA, Chain A"/>
    <property type="match status" value="1"/>
</dbReference>
<dbReference type="AlphaFoldDB" id="A0A9W6NW65"/>
<dbReference type="RefSeq" id="WP_051737432.1">
    <property type="nucleotide sequence ID" value="NZ_BAAAUZ010000020.1"/>
</dbReference>